<dbReference type="RefSeq" id="XP_002675320.1">
    <property type="nucleotide sequence ID" value="XM_002675274.1"/>
</dbReference>
<sequence>MAPQRSMYDLQGPPINNPYIKQGVSSTTIDNISSSGSGGGIKSIFQTLTQLSSNPDKAIKVISAVLLVIGGGSLIKILFGGSKPVKVVEKEVNGFSKKSTGKIVPQRYAGLRNEGATC</sequence>
<dbReference type="GeneID" id="8852214"/>
<accession>D2VKC6</accession>
<dbReference type="AlphaFoldDB" id="D2VKC6"/>
<dbReference type="EMBL" id="GG738878">
    <property type="protein sequence ID" value="EFC42576.1"/>
    <property type="molecule type" value="Genomic_DNA"/>
</dbReference>
<gene>
    <name evidence="1" type="ORF">NAEGRDRAFT_69347</name>
</gene>
<organism evidence="2">
    <name type="scientific">Naegleria gruberi</name>
    <name type="common">Amoeba</name>
    <dbReference type="NCBI Taxonomy" id="5762"/>
    <lineage>
        <taxon>Eukaryota</taxon>
        <taxon>Discoba</taxon>
        <taxon>Heterolobosea</taxon>
        <taxon>Tetramitia</taxon>
        <taxon>Eutetramitia</taxon>
        <taxon>Vahlkampfiidae</taxon>
        <taxon>Naegleria</taxon>
    </lineage>
</organism>
<dbReference type="KEGG" id="ngr:NAEGRDRAFT_69347"/>
<dbReference type="VEuPathDB" id="AmoebaDB:NAEGRDRAFT_69347"/>
<dbReference type="Proteomes" id="UP000006671">
    <property type="component" value="Unassembled WGS sequence"/>
</dbReference>
<name>D2VKC6_NAEGR</name>
<evidence type="ECO:0000313" key="2">
    <source>
        <dbReference type="Proteomes" id="UP000006671"/>
    </source>
</evidence>
<dbReference type="InParanoid" id="D2VKC6"/>
<reference evidence="1 2" key="1">
    <citation type="journal article" date="2010" name="Cell">
        <title>The genome of Naegleria gruberi illuminates early eukaryotic versatility.</title>
        <authorList>
            <person name="Fritz-Laylin L.K."/>
            <person name="Prochnik S.E."/>
            <person name="Ginger M.L."/>
            <person name="Dacks J.B."/>
            <person name="Carpenter M.L."/>
            <person name="Field M.C."/>
            <person name="Kuo A."/>
            <person name="Paredez A."/>
            <person name="Chapman J."/>
            <person name="Pham J."/>
            <person name="Shu S."/>
            <person name="Neupane R."/>
            <person name="Cipriano M."/>
            <person name="Mancuso J."/>
            <person name="Tu H."/>
            <person name="Salamov A."/>
            <person name="Lindquist E."/>
            <person name="Shapiro H."/>
            <person name="Lucas S."/>
            <person name="Grigoriev I.V."/>
            <person name="Cande W.Z."/>
            <person name="Fulton C."/>
            <person name="Rokhsar D.S."/>
            <person name="Dawson S.C."/>
        </authorList>
    </citation>
    <scope>NUCLEOTIDE SEQUENCE [LARGE SCALE GENOMIC DNA]</scope>
    <source>
        <strain evidence="1 2">NEG-M</strain>
    </source>
</reference>
<keyword evidence="2" id="KW-1185">Reference proteome</keyword>
<evidence type="ECO:0000313" key="1">
    <source>
        <dbReference type="EMBL" id="EFC42576.1"/>
    </source>
</evidence>
<proteinExistence type="predicted"/>
<protein>
    <submittedName>
        <fullName evidence="1">Predicted protein</fullName>
    </submittedName>
</protein>